<gene>
    <name evidence="1" type="ORF">CTZ24_16100</name>
    <name evidence="2" type="ORF">CTZ24_16130</name>
</gene>
<dbReference type="AlphaFoldDB" id="A0AAP9KRE7"/>
<dbReference type="KEGG" id="ppho:CTZ24_16100"/>
<reference evidence="3" key="1">
    <citation type="submission" date="2017-11" db="EMBL/GenBank/DDBJ databases">
        <title>Genome sequence of Pantoea sp. MSR2.</title>
        <authorList>
            <person name="Nascimento F.X."/>
        </authorList>
    </citation>
    <scope>NUCLEOTIDE SEQUENCE [LARGE SCALE GENOMIC DNA]</scope>
    <source>
        <strain evidence="3">MSR2</strain>
    </source>
</reference>
<reference evidence="2" key="2">
    <citation type="journal article" date="2020" name="Environ. Microbiol.">
        <title>The extreme plant-growth-promoting properties of Pantoea phytobeneficialis MSR2 revealed by functional and genomic analysis.</title>
        <authorList>
            <person name="Nascimento F.X."/>
            <person name="Hernandez A.G."/>
            <person name="Glick B.R."/>
            <person name="Rossi M.J."/>
        </authorList>
    </citation>
    <scope>NUCLEOTIDE SEQUENCE</scope>
    <source>
        <strain evidence="2">MSR2</strain>
    </source>
</reference>
<dbReference type="RefSeq" id="WP_244633990.1">
    <property type="nucleotide sequence ID" value="NZ_CP024636.1"/>
</dbReference>
<dbReference type="Gene3D" id="2.30.110.50">
    <property type="match status" value="1"/>
</dbReference>
<proteinExistence type="predicted"/>
<dbReference type="SUPFAM" id="SSF69279">
    <property type="entry name" value="Phage tail proteins"/>
    <property type="match status" value="1"/>
</dbReference>
<dbReference type="Gene3D" id="3.55.50.10">
    <property type="entry name" value="Baseplate protein-like domains"/>
    <property type="match status" value="1"/>
</dbReference>
<dbReference type="EMBL" id="CP024636">
    <property type="protein sequence ID" value="QGR08771.1"/>
    <property type="molecule type" value="Genomic_DNA"/>
</dbReference>
<feature type="non-terminal residue" evidence="2">
    <location>
        <position position="129"/>
    </location>
</feature>
<name>A0AAP9KRE7_9GAMM</name>
<evidence type="ECO:0000313" key="3">
    <source>
        <dbReference type="Proteomes" id="UP000424872"/>
    </source>
</evidence>
<protein>
    <submittedName>
        <fullName evidence="2">Type VI secretion system tip protein VgrG</fullName>
    </submittedName>
</protein>
<dbReference type="KEGG" id="ppho:CTZ24_16130"/>
<dbReference type="Proteomes" id="UP000424872">
    <property type="component" value="Chromosome"/>
</dbReference>
<sequence>MFSRITVQLPTEGLLFWKLSGREALSESFTLQADLLSTDARIDRHALLGKAVTFTLPTQNLLTPRYINGKITRVAVRSEELNGTRYAVYALTVEPDLWPMKRDRNLRIFQSQTVPQIVQTLLKEYNVNV</sequence>
<accession>A0AAP9KRE7</accession>
<evidence type="ECO:0000313" key="2">
    <source>
        <dbReference type="EMBL" id="QGR08772.1"/>
    </source>
</evidence>
<dbReference type="Pfam" id="PF05954">
    <property type="entry name" value="Phage_GPD"/>
    <property type="match status" value="1"/>
</dbReference>
<dbReference type="EMBL" id="CP024636">
    <property type="protein sequence ID" value="QGR08772.1"/>
    <property type="molecule type" value="Genomic_DNA"/>
</dbReference>
<evidence type="ECO:0000313" key="1">
    <source>
        <dbReference type="EMBL" id="QGR08771.1"/>
    </source>
</evidence>
<organism evidence="2 3">
    <name type="scientific">Pantoea phytobeneficialis</name>
    <dbReference type="NCBI Taxonomy" id="2052056"/>
    <lineage>
        <taxon>Bacteria</taxon>
        <taxon>Pseudomonadati</taxon>
        <taxon>Pseudomonadota</taxon>
        <taxon>Gammaproteobacteria</taxon>
        <taxon>Enterobacterales</taxon>
        <taxon>Erwiniaceae</taxon>
        <taxon>Pantoea</taxon>
    </lineage>
</organism>